<keyword evidence="6" id="KW-1185">Reference proteome</keyword>
<dbReference type="EMBL" id="LOBU02000012">
    <property type="protein sequence ID" value="OKA08409.1"/>
    <property type="molecule type" value="Genomic_DNA"/>
</dbReference>
<gene>
    <name evidence="4" type="ORF">ATP06_0214255</name>
    <name evidence="3" type="ORF">AVL48_23495</name>
</gene>
<reference evidence="3 5" key="1">
    <citation type="submission" date="2015-12" db="EMBL/GenBank/DDBJ databases">
        <title>Amycolatopsis regifaucium genome sequencing and assembly.</title>
        <authorList>
            <person name="Mayilraj S."/>
        </authorList>
    </citation>
    <scope>NUCLEOTIDE SEQUENCE [LARGE SCALE GENOMIC DNA]</scope>
    <source>
        <strain evidence="3 5">GY080</strain>
    </source>
</reference>
<name>A0A154MTZ3_9PSEU</name>
<accession>A0A154MTZ3</accession>
<keyword evidence="2" id="KW-0472">Membrane</keyword>
<dbReference type="EMBL" id="LQCI01000003">
    <property type="protein sequence ID" value="KZB87580.1"/>
    <property type="molecule type" value="Genomic_DNA"/>
</dbReference>
<reference evidence="4 6" key="2">
    <citation type="submission" date="2016-11" db="EMBL/GenBank/DDBJ databases">
        <title>Genome sequencing of Amycolatopsis regifaucium.</title>
        <authorList>
            <person name="Mayilraj S."/>
            <person name="Kaur N."/>
        </authorList>
    </citation>
    <scope>NUCLEOTIDE SEQUENCE [LARGE SCALE GENOMIC DNA]</scope>
    <source>
        <strain evidence="4 6">GY080</strain>
    </source>
</reference>
<feature type="transmembrane region" description="Helical" evidence="2">
    <location>
        <begin position="33"/>
        <end position="58"/>
    </location>
</feature>
<feature type="compositionally biased region" description="Pro residues" evidence="1">
    <location>
        <begin position="179"/>
        <end position="202"/>
    </location>
</feature>
<feature type="region of interest" description="Disordered" evidence="1">
    <location>
        <begin position="171"/>
        <end position="202"/>
    </location>
</feature>
<feature type="transmembrane region" description="Helical" evidence="2">
    <location>
        <begin position="121"/>
        <end position="154"/>
    </location>
</feature>
<dbReference type="OrthoDB" id="3638441at2"/>
<evidence type="ECO:0000313" key="3">
    <source>
        <dbReference type="EMBL" id="KZB87580.1"/>
    </source>
</evidence>
<feature type="transmembrane region" description="Helical" evidence="2">
    <location>
        <begin position="64"/>
        <end position="87"/>
    </location>
</feature>
<protein>
    <submittedName>
        <fullName evidence="3">Uncharacterized protein</fullName>
    </submittedName>
</protein>
<sequence length="202" mass="21035">MTYQQYPPQGGYPPPGAYPPPGMALKPSGATGIIAGILAILGGVWFLSGLVWVLILLVDRVRSYYIVGGILDLAVGVVLLVGGILLLRRKRAGRMLVVIGAGAGLFFGIVLVVLRTTGMDVAYVFGGVSAIYGFLGLIVQLLIPAVATIVLALLPPTGRWLAAGKQPAVPMSPQNFGHPQPPPGYPPAGYPPPQQGPPPGQW</sequence>
<dbReference type="RefSeq" id="WP_061986164.1">
    <property type="nucleotide sequence ID" value="NZ_FOPQ01000008.1"/>
</dbReference>
<keyword evidence="2" id="KW-0812">Transmembrane</keyword>
<keyword evidence="2" id="KW-1133">Transmembrane helix</keyword>
<comment type="caution">
    <text evidence="3">The sequence shown here is derived from an EMBL/GenBank/DDBJ whole genome shotgun (WGS) entry which is preliminary data.</text>
</comment>
<dbReference type="AlphaFoldDB" id="A0A154MTZ3"/>
<evidence type="ECO:0000313" key="5">
    <source>
        <dbReference type="Proteomes" id="UP000076321"/>
    </source>
</evidence>
<proteinExistence type="predicted"/>
<dbReference type="Proteomes" id="UP000076321">
    <property type="component" value="Unassembled WGS sequence"/>
</dbReference>
<evidence type="ECO:0000256" key="2">
    <source>
        <dbReference type="SAM" id="Phobius"/>
    </source>
</evidence>
<evidence type="ECO:0000313" key="4">
    <source>
        <dbReference type="EMBL" id="OKA08409.1"/>
    </source>
</evidence>
<evidence type="ECO:0000313" key="6">
    <source>
        <dbReference type="Proteomes" id="UP000186883"/>
    </source>
</evidence>
<evidence type="ECO:0000256" key="1">
    <source>
        <dbReference type="SAM" id="MobiDB-lite"/>
    </source>
</evidence>
<dbReference type="Proteomes" id="UP000186883">
    <property type="component" value="Unassembled WGS sequence"/>
</dbReference>
<feature type="transmembrane region" description="Helical" evidence="2">
    <location>
        <begin position="94"/>
        <end position="115"/>
    </location>
</feature>
<organism evidence="3 5">
    <name type="scientific">Amycolatopsis regifaucium</name>
    <dbReference type="NCBI Taxonomy" id="546365"/>
    <lineage>
        <taxon>Bacteria</taxon>
        <taxon>Bacillati</taxon>
        <taxon>Actinomycetota</taxon>
        <taxon>Actinomycetes</taxon>
        <taxon>Pseudonocardiales</taxon>
        <taxon>Pseudonocardiaceae</taxon>
        <taxon>Amycolatopsis</taxon>
    </lineage>
</organism>